<dbReference type="SUPFAM" id="SSF53474">
    <property type="entry name" value="alpha/beta-Hydrolases"/>
    <property type="match status" value="1"/>
</dbReference>
<evidence type="ECO:0000313" key="9">
    <source>
        <dbReference type="Proteomes" id="UP000000591"/>
    </source>
</evidence>
<evidence type="ECO:0000256" key="1">
    <source>
        <dbReference type="ARBA" id="ARBA00004141"/>
    </source>
</evidence>
<dbReference type="OrthoDB" id="277931at2759"/>
<feature type="transmembrane region" description="Helical" evidence="7">
    <location>
        <begin position="489"/>
        <end position="512"/>
    </location>
</feature>
<dbReference type="FunCoup" id="Q75BQ1">
    <property type="interactions" value="103"/>
</dbReference>
<evidence type="ECO:0000256" key="5">
    <source>
        <dbReference type="ARBA" id="ARBA00023136"/>
    </source>
</evidence>
<keyword evidence="9" id="KW-1185">Reference proteome</keyword>
<feature type="compositionally biased region" description="Basic and acidic residues" evidence="6">
    <location>
        <begin position="35"/>
        <end position="50"/>
    </location>
</feature>
<dbReference type="Proteomes" id="UP000000591">
    <property type="component" value="Chromosome III"/>
</dbReference>
<keyword evidence="4 7" id="KW-1133">Transmembrane helix</keyword>
<evidence type="ECO:0000256" key="7">
    <source>
        <dbReference type="SAM" id="Phobius"/>
    </source>
</evidence>
<name>Q75BQ1_EREGS</name>
<dbReference type="OMA" id="KEVGWEV"/>
<organism evidence="8 9">
    <name type="scientific">Eremothecium gossypii (strain ATCC 10895 / CBS 109.51 / FGSC 9923 / NRRL Y-1056)</name>
    <name type="common">Yeast</name>
    <name type="synonym">Ashbya gossypii</name>
    <dbReference type="NCBI Taxonomy" id="284811"/>
    <lineage>
        <taxon>Eukaryota</taxon>
        <taxon>Fungi</taxon>
        <taxon>Dikarya</taxon>
        <taxon>Ascomycota</taxon>
        <taxon>Saccharomycotina</taxon>
        <taxon>Saccharomycetes</taxon>
        <taxon>Saccharomycetales</taxon>
        <taxon>Saccharomycetaceae</taxon>
        <taxon>Eremothecium</taxon>
    </lineage>
</organism>
<evidence type="ECO:0000313" key="8">
    <source>
        <dbReference type="EMBL" id="AAS51446.1"/>
    </source>
</evidence>
<dbReference type="GO" id="GO:0016020">
    <property type="term" value="C:membrane"/>
    <property type="evidence" value="ECO:0007669"/>
    <property type="project" value="UniProtKB-SubCell"/>
</dbReference>
<dbReference type="InParanoid" id="Q75BQ1"/>
<dbReference type="GeneID" id="4619754"/>
<keyword evidence="3 7" id="KW-0812">Transmembrane</keyword>
<reference evidence="8 9" key="1">
    <citation type="journal article" date="2004" name="Science">
        <title>The Ashbya gossypii genome as a tool for mapping the ancient Saccharomyces cerevisiae genome.</title>
        <authorList>
            <person name="Dietrich F.S."/>
            <person name="Voegeli S."/>
            <person name="Brachat S."/>
            <person name="Lerch A."/>
            <person name="Gates K."/>
            <person name="Steiner S."/>
            <person name="Mohr C."/>
            <person name="Pohlmann R."/>
            <person name="Luedi P."/>
            <person name="Choi S."/>
            <person name="Wing R.A."/>
            <person name="Flavier A."/>
            <person name="Gaffney T.D."/>
            <person name="Philippsen P."/>
        </authorList>
    </citation>
    <scope>NUCLEOTIDE SEQUENCE [LARGE SCALE GENOMIC DNA]</scope>
    <source>
        <strain evidence="9">ATCC 10895 / CBS 109.51 / FGSC 9923 / NRRL Y-1056</strain>
    </source>
</reference>
<dbReference type="eggNOG" id="KOG2385">
    <property type="taxonomic scope" value="Eukaryota"/>
</dbReference>
<comment type="subcellular location">
    <subcellularLocation>
        <location evidence="1">Membrane</location>
        <topology evidence="1">Multi-pass membrane protein</topology>
    </subcellularLocation>
</comment>
<dbReference type="RefSeq" id="NP_983622.1">
    <property type="nucleotide sequence ID" value="NM_208975.1"/>
</dbReference>
<evidence type="ECO:0000256" key="4">
    <source>
        <dbReference type="ARBA" id="ARBA00022989"/>
    </source>
</evidence>
<comment type="similarity">
    <text evidence="2">Belongs to the TMCO4 family.</text>
</comment>
<dbReference type="AlphaFoldDB" id="Q75BQ1"/>
<dbReference type="GO" id="GO:0035652">
    <property type="term" value="P:clathrin-coated vesicle cargo loading"/>
    <property type="evidence" value="ECO:0007669"/>
    <property type="project" value="EnsemblFungi"/>
</dbReference>
<dbReference type="GO" id="GO:0035650">
    <property type="term" value="F:AP-1 adaptor complex binding"/>
    <property type="evidence" value="ECO:0007669"/>
    <property type="project" value="EnsemblFungi"/>
</dbReference>
<dbReference type="ESTHER" id="ashgo-q75bq1">
    <property type="family name" value="Duf_726"/>
</dbReference>
<accession>Q75BQ1</accession>
<feature type="transmembrane region" description="Helical" evidence="7">
    <location>
        <begin position="447"/>
        <end position="469"/>
    </location>
</feature>
<proteinExistence type="inferred from homology"/>
<sequence>MGRRDDNLTSGLRELKIGSGSHIVKGAAGSALPSAERRGGEHMRSTKDVADQGIDVPSMVKRALSDSRRRSKLRAANSGDASACSASPQEQESPRSSVAPVTPATSTLETVYQEAESSDEDWQPMPAIASYDVYDERGELAVTRLSDSPVDISGMDSAASLDSSVRGKDCGAFGYTKAAGEEQAQRAYATNKKTDFLFRKTAAGSSMGSAVAEDITIYDDRDSTPVGIRSAGEQLVLTKTLLNDRAKFAYLGAVTVLANQTCTNLAELCLCSKNVTSSKKLAHRLHILQKNMGVWQSTICQRLYAHLGVSAEEIEMIQKLPMHGIRLQDLCKCLKTTQVIENPWMKSGDDIMMPDEVKKNQTLEIDVSWTIICDLFLLLVHDSVYDSRSRTLLMRFAEVLDISRGDICEFEKRVIDTLDLEQSTDEQVWIEKNHMHERRKENRKKKLAYVGLVTIGGSLVLGLSGGLLAPVIGASLAAGLSTIGVTGAAGFLTGAGGTAIVAVSSTAIGGNIGRKAMNKRMGSVKTFEFRPLHNNRRLSLIVSVSGWMIGKEDDVRLPFSPVDPIEGDLYSLHWEPDMLKSTGQTINILASEIVTQTIQQILGATVLTALMAAIQVPNLLSKLGYIIDNPWNVSLDRAWAAGLILADTLMAQNLGARPISLVGFSLGSRVIYSCLLELSKQGAIGLVEDVYLFGSPLVYNRDEMVMARAVVSGRFVNGYSDKDWILGYLFRVTAGGLKTVAGISPIEGIEGIENMNCTELVEGHMAYRKNIPSLLKRLGVAVLSEEFTEIDDSPDPEQVKRERKLIHDLQDVQDKLANKKDKKQKGTWVSKWFKPKREQWQEMYEDSLRNNAAAATTTNGAVAPTVQSEQSCQTLEDASPIIDTDALVEELQYLKEVVDKEMTNYKDVNDLMKDVAEHAQRGLRRTDIALSDDEFGNEENVTYAFADDI</sequence>
<protein>
    <submittedName>
        <fullName evidence="8">ACR220Cp</fullName>
    </submittedName>
</protein>
<reference evidence="9" key="2">
    <citation type="journal article" date="2013" name="G3 (Bethesda)">
        <title>Genomes of Ashbya fungi isolated from insects reveal four mating-type loci, numerous translocations, lack of transposons, and distinct gene duplications.</title>
        <authorList>
            <person name="Dietrich F.S."/>
            <person name="Voegeli S."/>
            <person name="Kuo S."/>
            <person name="Philippsen P."/>
        </authorList>
    </citation>
    <scope>GENOME REANNOTATION</scope>
    <source>
        <strain evidence="9">ATCC 10895 / CBS 109.51 / FGSC 9923 / NRRL Y-1056</strain>
    </source>
</reference>
<dbReference type="InterPro" id="IPR007941">
    <property type="entry name" value="DUF726"/>
</dbReference>
<keyword evidence="5 7" id="KW-0472">Membrane</keyword>
<gene>
    <name evidence="8" type="ORF">AGOS_ACR220C</name>
</gene>
<dbReference type="PANTHER" id="PTHR17920:SF3">
    <property type="entry name" value="TRANSMEMBRANE AND COILED-COIL DOMAIN-CONTAINING PROTEIN 4"/>
    <property type="match status" value="1"/>
</dbReference>
<dbReference type="KEGG" id="ago:AGOS_ACR220C"/>
<feature type="compositionally biased region" description="Polar residues" evidence="6">
    <location>
        <begin position="84"/>
        <end position="96"/>
    </location>
</feature>
<dbReference type="EMBL" id="AE016816">
    <property type="protein sequence ID" value="AAS51446.1"/>
    <property type="molecule type" value="Genomic_DNA"/>
</dbReference>
<dbReference type="InterPro" id="IPR029058">
    <property type="entry name" value="AB_hydrolase_fold"/>
</dbReference>
<evidence type="ECO:0000256" key="3">
    <source>
        <dbReference type="ARBA" id="ARBA00022692"/>
    </source>
</evidence>
<evidence type="ECO:0000256" key="6">
    <source>
        <dbReference type="SAM" id="MobiDB-lite"/>
    </source>
</evidence>
<dbReference type="PANTHER" id="PTHR17920">
    <property type="entry name" value="TRANSMEMBRANE AND COILED-COIL DOMAIN-CONTAINING PROTEIN 4 TMCO4"/>
    <property type="match status" value="1"/>
</dbReference>
<dbReference type="Pfam" id="PF05277">
    <property type="entry name" value="DUF726"/>
    <property type="match status" value="1"/>
</dbReference>
<evidence type="ECO:0000256" key="2">
    <source>
        <dbReference type="ARBA" id="ARBA00009824"/>
    </source>
</evidence>
<dbReference type="HOGENOM" id="CLU_001695_2_1_1"/>
<feature type="region of interest" description="Disordered" evidence="6">
    <location>
        <begin position="17"/>
        <end position="103"/>
    </location>
</feature>